<organism evidence="2 3">
    <name type="scientific">Caerostris darwini</name>
    <dbReference type="NCBI Taxonomy" id="1538125"/>
    <lineage>
        <taxon>Eukaryota</taxon>
        <taxon>Metazoa</taxon>
        <taxon>Ecdysozoa</taxon>
        <taxon>Arthropoda</taxon>
        <taxon>Chelicerata</taxon>
        <taxon>Arachnida</taxon>
        <taxon>Araneae</taxon>
        <taxon>Araneomorphae</taxon>
        <taxon>Entelegynae</taxon>
        <taxon>Araneoidea</taxon>
        <taxon>Araneidae</taxon>
        <taxon>Caerostris</taxon>
    </lineage>
</organism>
<dbReference type="Proteomes" id="UP001054837">
    <property type="component" value="Unassembled WGS sequence"/>
</dbReference>
<dbReference type="AlphaFoldDB" id="A0AAV4WLA7"/>
<reference evidence="2 3" key="1">
    <citation type="submission" date="2021-06" db="EMBL/GenBank/DDBJ databases">
        <title>Caerostris darwini draft genome.</title>
        <authorList>
            <person name="Kono N."/>
            <person name="Arakawa K."/>
        </authorList>
    </citation>
    <scope>NUCLEOTIDE SEQUENCE [LARGE SCALE GENOMIC DNA]</scope>
</reference>
<gene>
    <name evidence="2" type="ORF">CDAR_580901</name>
</gene>
<feature type="region of interest" description="Disordered" evidence="1">
    <location>
        <begin position="1"/>
        <end position="21"/>
    </location>
</feature>
<proteinExistence type="predicted"/>
<keyword evidence="3" id="KW-1185">Reference proteome</keyword>
<name>A0AAV4WLA7_9ARAC</name>
<evidence type="ECO:0000256" key="1">
    <source>
        <dbReference type="SAM" id="MobiDB-lite"/>
    </source>
</evidence>
<sequence length="149" mass="17837">MENQRKQMVKQNERDENESNPSKLVKLFPFLHFESHKSHLLYVEKSFSKFLGEQAAKEQLRYPLTKKSSSVETINKSWKVMENQRKQMVKQNERDENESNPSKPVKLFPFLHFESHKSHLLYVEKSFSKFLGEQAAKEQLRYRCVDEEK</sequence>
<comment type="caution">
    <text evidence="2">The sequence shown here is derived from an EMBL/GenBank/DDBJ whole genome shotgun (WGS) entry which is preliminary data.</text>
</comment>
<protein>
    <submittedName>
        <fullName evidence="2">Uncharacterized protein</fullName>
    </submittedName>
</protein>
<evidence type="ECO:0000313" key="2">
    <source>
        <dbReference type="EMBL" id="GIY83417.1"/>
    </source>
</evidence>
<evidence type="ECO:0000313" key="3">
    <source>
        <dbReference type="Proteomes" id="UP001054837"/>
    </source>
</evidence>
<accession>A0AAV4WLA7</accession>
<dbReference type="EMBL" id="BPLQ01014825">
    <property type="protein sequence ID" value="GIY83417.1"/>
    <property type="molecule type" value="Genomic_DNA"/>
</dbReference>